<sequence>MKGAQERSKRFQSIITAALLLSVEFAESSNILRTTNGFFMATNLPQLGRNEGPLYIYALDSTGLYNPGEFVEIEKDGDIPRNIVATGTVVNENVIWGCYLEVHVPNRYKGIRYGTYKGTLNNDDQSHIFVNPETKILNLRGVHTVTLYPKTTDPDETEFTPSDPIGVAWTPGCFKIKWCKGKKLVNIGPKLKLPLREAAGIYTIQRNGRGKRGWFVQLEVIVASCPFGYYQDSPGSCAMRSRVCENGGVGKDASDFCMCPSPFGGFRCDGELESGYTGLLAQYEQSSIEGRLRCSDLKGGNAKCKGFLLCYGDLFGCKCAPGWHGNNCQRPCPIGRWGVHCSQVCPASDPKCDRFRGP</sequence>
<dbReference type="GO" id="GO:0016301">
    <property type="term" value="F:kinase activity"/>
    <property type="evidence" value="ECO:0007669"/>
    <property type="project" value="UniProtKB-KW"/>
</dbReference>
<comment type="caution">
    <text evidence="4">The sequence shown here is derived from an EMBL/GenBank/DDBJ whole genome shotgun (WGS) entry which is preliminary data.</text>
</comment>
<dbReference type="InterPro" id="IPR000742">
    <property type="entry name" value="EGF"/>
</dbReference>
<keyword evidence="4" id="KW-0418">Kinase</keyword>
<evidence type="ECO:0000256" key="1">
    <source>
        <dbReference type="PROSITE-ProRule" id="PRU00076"/>
    </source>
</evidence>
<gene>
    <name evidence="4" type="ORF">HOLleu_32523</name>
</gene>
<evidence type="ECO:0000313" key="4">
    <source>
        <dbReference type="EMBL" id="KAJ8027393.1"/>
    </source>
</evidence>
<feature type="domain" description="EGF-like" evidence="3">
    <location>
        <begin position="233"/>
        <end position="269"/>
    </location>
</feature>
<evidence type="ECO:0000256" key="2">
    <source>
        <dbReference type="SAM" id="SignalP"/>
    </source>
</evidence>
<protein>
    <submittedName>
        <fullName evidence="4">Tyrosine-protein kinase receptor Tie-2</fullName>
    </submittedName>
</protein>
<dbReference type="EMBL" id="JAIZAY010000016">
    <property type="protein sequence ID" value="KAJ8027393.1"/>
    <property type="molecule type" value="Genomic_DNA"/>
</dbReference>
<keyword evidence="2" id="KW-0732">Signal</keyword>
<keyword evidence="1" id="KW-1015">Disulfide bond</keyword>
<reference evidence="4" key="1">
    <citation type="submission" date="2021-10" db="EMBL/GenBank/DDBJ databases">
        <title>Tropical sea cucumber genome reveals ecological adaptation and Cuvierian tubules defense mechanism.</title>
        <authorList>
            <person name="Chen T."/>
        </authorList>
    </citation>
    <scope>NUCLEOTIDE SEQUENCE</scope>
    <source>
        <strain evidence="4">Nanhai2018</strain>
        <tissue evidence="4">Muscle</tissue>
    </source>
</reference>
<evidence type="ECO:0000259" key="3">
    <source>
        <dbReference type="PROSITE" id="PS50026"/>
    </source>
</evidence>
<keyword evidence="5" id="KW-1185">Reference proteome</keyword>
<keyword evidence="1" id="KW-0245">EGF-like domain</keyword>
<accession>A0A9Q1BIT8</accession>
<dbReference type="PROSITE" id="PS01186">
    <property type="entry name" value="EGF_2"/>
    <property type="match status" value="1"/>
</dbReference>
<dbReference type="OrthoDB" id="10435944at2759"/>
<feature type="signal peptide" evidence="2">
    <location>
        <begin position="1"/>
        <end position="28"/>
    </location>
</feature>
<keyword evidence="4" id="KW-0808">Transferase</keyword>
<organism evidence="4 5">
    <name type="scientific">Holothuria leucospilota</name>
    <name type="common">Black long sea cucumber</name>
    <name type="synonym">Mertensiothuria leucospilota</name>
    <dbReference type="NCBI Taxonomy" id="206669"/>
    <lineage>
        <taxon>Eukaryota</taxon>
        <taxon>Metazoa</taxon>
        <taxon>Echinodermata</taxon>
        <taxon>Eleutherozoa</taxon>
        <taxon>Echinozoa</taxon>
        <taxon>Holothuroidea</taxon>
        <taxon>Aspidochirotacea</taxon>
        <taxon>Aspidochirotida</taxon>
        <taxon>Holothuriidae</taxon>
        <taxon>Holothuria</taxon>
    </lineage>
</organism>
<proteinExistence type="predicted"/>
<feature type="chain" id="PRO_5040124031" evidence="2">
    <location>
        <begin position="29"/>
        <end position="358"/>
    </location>
</feature>
<keyword evidence="4" id="KW-0675">Receptor</keyword>
<dbReference type="Proteomes" id="UP001152320">
    <property type="component" value="Chromosome 16"/>
</dbReference>
<dbReference type="Gene3D" id="2.170.300.10">
    <property type="entry name" value="Tie2 ligand-binding domain superfamily"/>
    <property type="match status" value="1"/>
</dbReference>
<dbReference type="AlphaFoldDB" id="A0A9Q1BIT8"/>
<evidence type="ECO:0000313" key="5">
    <source>
        <dbReference type="Proteomes" id="UP001152320"/>
    </source>
</evidence>
<feature type="disulfide bond" evidence="1">
    <location>
        <begin position="259"/>
        <end position="268"/>
    </location>
</feature>
<dbReference type="PROSITE" id="PS50026">
    <property type="entry name" value="EGF_3"/>
    <property type="match status" value="1"/>
</dbReference>
<name>A0A9Q1BIT8_HOLLE</name>
<comment type="caution">
    <text evidence="1">Lacks conserved residue(s) required for the propagation of feature annotation.</text>
</comment>
<dbReference type="PROSITE" id="PS00022">
    <property type="entry name" value="EGF_1"/>
    <property type="match status" value="2"/>
</dbReference>